<gene>
    <name evidence="3" type="ORF">HDA32_001303</name>
</gene>
<dbReference type="RefSeq" id="WP_179642329.1">
    <property type="nucleotide sequence ID" value="NZ_BAAAYY010000013.1"/>
</dbReference>
<feature type="region of interest" description="Disordered" evidence="1">
    <location>
        <begin position="145"/>
        <end position="168"/>
    </location>
</feature>
<organism evidence="3 4">
    <name type="scientific">Spinactinospora alkalitolerans</name>
    <dbReference type="NCBI Taxonomy" id="687207"/>
    <lineage>
        <taxon>Bacteria</taxon>
        <taxon>Bacillati</taxon>
        <taxon>Actinomycetota</taxon>
        <taxon>Actinomycetes</taxon>
        <taxon>Streptosporangiales</taxon>
        <taxon>Nocardiopsidaceae</taxon>
        <taxon>Spinactinospora</taxon>
    </lineage>
</organism>
<protein>
    <recommendedName>
        <fullName evidence="2">DUF3291 domain-containing protein</fullName>
    </recommendedName>
</protein>
<evidence type="ECO:0000259" key="2">
    <source>
        <dbReference type="Pfam" id="PF11695"/>
    </source>
</evidence>
<accession>A0A852TTV9</accession>
<evidence type="ECO:0000313" key="3">
    <source>
        <dbReference type="EMBL" id="NYE46183.1"/>
    </source>
</evidence>
<name>A0A852TTV9_9ACTN</name>
<dbReference type="InterPro" id="IPR021708">
    <property type="entry name" value="DUF3291"/>
</dbReference>
<sequence length="168" mass="17513">MSSSTPTLSAVAPPAADLSRPRPAAAAGSPVPPVPVLAQAHAILLPADAGEHGAEVAELAAALRARAAGHPGHVAVVEAGDAGTPEVSLWRSLADLRDFAYRSRDDLLAWRRRTGLPVATERALWWIGDGRRPSASEARARLADLREHGPTPRAFTLRSPVPPGSARG</sequence>
<dbReference type="Proteomes" id="UP000589036">
    <property type="component" value="Unassembled WGS sequence"/>
</dbReference>
<dbReference type="AlphaFoldDB" id="A0A852TTV9"/>
<dbReference type="EMBL" id="JACCCC010000001">
    <property type="protein sequence ID" value="NYE46183.1"/>
    <property type="molecule type" value="Genomic_DNA"/>
</dbReference>
<keyword evidence="4" id="KW-1185">Reference proteome</keyword>
<comment type="caution">
    <text evidence="3">The sequence shown here is derived from an EMBL/GenBank/DDBJ whole genome shotgun (WGS) entry which is preliminary data.</text>
</comment>
<feature type="region of interest" description="Disordered" evidence="1">
    <location>
        <begin position="1"/>
        <end position="31"/>
    </location>
</feature>
<evidence type="ECO:0000256" key="1">
    <source>
        <dbReference type="SAM" id="MobiDB-lite"/>
    </source>
</evidence>
<feature type="domain" description="DUF3291" evidence="2">
    <location>
        <begin position="78"/>
        <end position="159"/>
    </location>
</feature>
<evidence type="ECO:0000313" key="4">
    <source>
        <dbReference type="Proteomes" id="UP000589036"/>
    </source>
</evidence>
<proteinExistence type="predicted"/>
<reference evidence="3 4" key="1">
    <citation type="submission" date="2020-07" db="EMBL/GenBank/DDBJ databases">
        <title>Sequencing the genomes of 1000 actinobacteria strains.</title>
        <authorList>
            <person name="Klenk H.-P."/>
        </authorList>
    </citation>
    <scope>NUCLEOTIDE SEQUENCE [LARGE SCALE GENOMIC DNA]</scope>
    <source>
        <strain evidence="3 4">CXB654</strain>
    </source>
</reference>
<dbReference type="Pfam" id="PF11695">
    <property type="entry name" value="DUF3291"/>
    <property type="match status" value="1"/>
</dbReference>